<evidence type="ECO:0000256" key="1">
    <source>
        <dbReference type="ARBA" id="ARBA00004571"/>
    </source>
</evidence>
<feature type="domain" description="TonB-dependent receptor-like beta-barrel" evidence="14">
    <location>
        <begin position="315"/>
        <end position="742"/>
    </location>
</feature>
<comment type="subcellular location">
    <subcellularLocation>
        <location evidence="1 11">Cell outer membrane</location>
        <topology evidence="1 11">Multi-pass membrane protein</topology>
    </subcellularLocation>
</comment>
<dbReference type="PANTHER" id="PTHR32552">
    <property type="entry name" value="FERRICHROME IRON RECEPTOR-RELATED"/>
    <property type="match status" value="1"/>
</dbReference>
<keyword evidence="3 11" id="KW-1134">Transmembrane beta strand</keyword>
<dbReference type="Pfam" id="PF00593">
    <property type="entry name" value="TonB_dep_Rec_b-barrel"/>
    <property type="match status" value="1"/>
</dbReference>
<evidence type="ECO:0000256" key="12">
    <source>
        <dbReference type="RuleBase" id="RU003357"/>
    </source>
</evidence>
<evidence type="ECO:0000256" key="9">
    <source>
        <dbReference type="ARBA" id="ARBA00023136"/>
    </source>
</evidence>
<accession>A0A918P7N9</accession>
<evidence type="ECO:0000256" key="8">
    <source>
        <dbReference type="ARBA" id="ARBA00023077"/>
    </source>
</evidence>
<evidence type="ECO:0000256" key="3">
    <source>
        <dbReference type="ARBA" id="ARBA00022452"/>
    </source>
</evidence>
<dbReference type="PROSITE" id="PS52016">
    <property type="entry name" value="TONB_DEPENDENT_REC_3"/>
    <property type="match status" value="1"/>
</dbReference>
<keyword evidence="16" id="KW-0675">Receptor</keyword>
<feature type="signal peptide" evidence="13">
    <location>
        <begin position="1"/>
        <end position="29"/>
    </location>
</feature>
<dbReference type="EMBL" id="BMZA01000001">
    <property type="protein sequence ID" value="GGY90601.1"/>
    <property type="molecule type" value="Genomic_DNA"/>
</dbReference>
<keyword evidence="10 11" id="KW-0998">Cell outer membrane</keyword>
<evidence type="ECO:0000256" key="5">
    <source>
        <dbReference type="ARBA" id="ARBA00022692"/>
    </source>
</evidence>
<dbReference type="InterPro" id="IPR037066">
    <property type="entry name" value="Plug_dom_sf"/>
</dbReference>
<evidence type="ECO:0000313" key="17">
    <source>
        <dbReference type="Proteomes" id="UP000648075"/>
    </source>
</evidence>
<dbReference type="Proteomes" id="UP000648075">
    <property type="component" value="Unassembled WGS sequence"/>
</dbReference>
<keyword evidence="13" id="KW-0732">Signal</keyword>
<reference evidence="16" key="2">
    <citation type="submission" date="2020-09" db="EMBL/GenBank/DDBJ databases">
        <authorList>
            <person name="Sun Q."/>
            <person name="Kim S."/>
        </authorList>
    </citation>
    <scope>NUCLEOTIDE SEQUENCE</scope>
    <source>
        <strain evidence="16">KCTC 32255</strain>
    </source>
</reference>
<dbReference type="Gene3D" id="2.40.170.20">
    <property type="entry name" value="TonB-dependent receptor, beta-barrel domain"/>
    <property type="match status" value="1"/>
</dbReference>
<dbReference type="AlphaFoldDB" id="A0A918P7N9"/>
<dbReference type="InterPro" id="IPR012910">
    <property type="entry name" value="Plug_dom"/>
</dbReference>
<dbReference type="InterPro" id="IPR000531">
    <property type="entry name" value="Beta-barrel_TonB"/>
</dbReference>
<dbReference type="GO" id="GO:0006826">
    <property type="term" value="P:iron ion transport"/>
    <property type="evidence" value="ECO:0007669"/>
    <property type="project" value="UniProtKB-KW"/>
</dbReference>
<keyword evidence="9 11" id="KW-0472">Membrane</keyword>
<protein>
    <submittedName>
        <fullName evidence="16">TonB-dependent receptor</fullName>
    </submittedName>
</protein>
<feature type="domain" description="TonB-dependent receptor plug" evidence="15">
    <location>
        <begin position="49"/>
        <end position="154"/>
    </location>
</feature>
<evidence type="ECO:0000256" key="7">
    <source>
        <dbReference type="ARBA" id="ARBA00023065"/>
    </source>
</evidence>
<keyword evidence="6" id="KW-0408">Iron</keyword>
<dbReference type="Gene3D" id="2.170.130.10">
    <property type="entry name" value="TonB-dependent receptor, plug domain"/>
    <property type="match status" value="1"/>
</dbReference>
<keyword evidence="5 11" id="KW-0812">Transmembrane</keyword>
<keyword evidence="8 12" id="KW-0798">TonB box</keyword>
<dbReference type="InterPro" id="IPR039426">
    <property type="entry name" value="TonB-dep_rcpt-like"/>
</dbReference>
<keyword evidence="2 11" id="KW-0813">Transport</keyword>
<dbReference type="InterPro" id="IPR036942">
    <property type="entry name" value="Beta-barrel_TonB_sf"/>
</dbReference>
<reference evidence="16" key="1">
    <citation type="journal article" date="2014" name="Int. J. Syst. Evol. Microbiol.">
        <title>Complete genome sequence of Corynebacterium casei LMG S-19264T (=DSM 44701T), isolated from a smear-ripened cheese.</title>
        <authorList>
            <consortium name="US DOE Joint Genome Institute (JGI-PGF)"/>
            <person name="Walter F."/>
            <person name="Albersmeier A."/>
            <person name="Kalinowski J."/>
            <person name="Ruckert C."/>
        </authorList>
    </citation>
    <scope>NUCLEOTIDE SEQUENCE</scope>
    <source>
        <strain evidence="16">KCTC 32255</strain>
    </source>
</reference>
<feature type="chain" id="PRO_5037916435" evidence="13">
    <location>
        <begin position="30"/>
        <end position="779"/>
    </location>
</feature>
<evidence type="ECO:0000256" key="4">
    <source>
        <dbReference type="ARBA" id="ARBA00022496"/>
    </source>
</evidence>
<comment type="similarity">
    <text evidence="11 12">Belongs to the TonB-dependent receptor family.</text>
</comment>
<evidence type="ECO:0000256" key="2">
    <source>
        <dbReference type="ARBA" id="ARBA00022448"/>
    </source>
</evidence>
<organism evidence="16 17">
    <name type="scientific">Novosphingobium colocasiae</name>
    <dbReference type="NCBI Taxonomy" id="1256513"/>
    <lineage>
        <taxon>Bacteria</taxon>
        <taxon>Pseudomonadati</taxon>
        <taxon>Pseudomonadota</taxon>
        <taxon>Alphaproteobacteria</taxon>
        <taxon>Sphingomonadales</taxon>
        <taxon>Sphingomonadaceae</taxon>
        <taxon>Novosphingobium</taxon>
    </lineage>
</organism>
<evidence type="ECO:0000256" key="11">
    <source>
        <dbReference type="PROSITE-ProRule" id="PRU01360"/>
    </source>
</evidence>
<keyword evidence="7" id="KW-0406">Ion transport</keyword>
<keyword evidence="4" id="KW-0410">Iron transport</keyword>
<name>A0A918P7N9_9SPHN</name>
<dbReference type="Pfam" id="PF07715">
    <property type="entry name" value="Plug"/>
    <property type="match status" value="1"/>
</dbReference>
<evidence type="ECO:0000259" key="14">
    <source>
        <dbReference type="Pfam" id="PF00593"/>
    </source>
</evidence>
<proteinExistence type="inferred from homology"/>
<dbReference type="SUPFAM" id="SSF56935">
    <property type="entry name" value="Porins"/>
    <property type="match status" value="1"/>
</dbReference>
<sequence length="779" mass="84595">MKTRTHLFRCALAASAACGAIGFADVALAEAATDSGDIIVTARRAEERLQDVPVAVTAISAKALSEQHITSETSLQQATPGLTVRATSSSNQLNYSIRGQSIDSFSYSAPAVLPYFNEVPTNGTSATSFFDLESVQVLKGPQGTLFGRNATGGAVLYQSAAPKLDAVSGFMKAGFGRFNDRSFEGAVNLPVNDMAALRVAGKYQVRDGFQHNLYNDKYLGELDNSVIRASLLIAPPGSGFSNNLVFQYGKYRGSSIGLKMQNANGVNGAPSTYVSPIDGLTHPLNTSFAVYDALPSLDPRIAELGFTGISDFLTKQKKIGFWDVYNDREDTHRATQKFLSNKTVYEFGDGLAIKNILGYNKVFSFDPTDVDGSPFQWLTIGHDQPFTDNSAIAQKDRGYNYGTKQFSDEFQITGDLGALNFIAGVFYSKEKTYNNIPLAVLPDTVAGFLAGRYEFTITDKSKAIFAQATYHITDALNFTAGGRYTWENISLQHTMSSNNPGGYGKRKDSKPSWLFSLDYKVTPDLMIYAAQRGSWRTGGFNGTSNDFVDPTKPSTFEPETTYDFEIGAKYAGMIGGRRARMNIAVYDQYIKDVQRAPYIGIAAVGGNVKKARVRGVEVDAMIEAADFLELGGAFTYTKARYTNPLATVPTSPPQVFYFGPYADTPKTSGSAYFRLHDELPGDAGELALRGDMYSQASFYYSNANDTISPGTKLPGYTVFNGRAEWNDMLGTDLSVAAFVQNLTNEKYYSGGIALSAVFGANAALVAPPRTWGVEVGYKF</sequence>
<keyword evidence="17" id="KW-1185">Reference proteome</keyword>
<evidence type="ECO:0000256" key="10">
    <source>
        <dbReference type="ARBA" id="ARBA00023237"/>
    </source>
</evidence>
<comment type="caution">
    <text evidence="16">The sequence shown here is derived from an EMBL/GenBank/DDBJ whole genome shotgun (WGS) entry which is preliminary data.</text>
</comment>
<dbReference type="RefSeq" id="WP_189619194.1">
    <property type="nucleotide sequence ID" value="NZ_BMZA01000001.1"/>
</dbReference>
<evidence type="ECO:0000256" key="6">
    <source>
        <dbReference type="ARBA" id="ARBA00023004"/>
    </source>
</evidence>
<evidence type="ECO:0000256" key="13">
    <source>
        <dbReference type="SAM" id="SignalP"/>
    </source>
</evidence>
<dbReference type="PANTHER" id="PTHR32552:SF81">
    <property type="entry name" value="TONB-DEPENDENT OUTER MEMBRANE RECEPTOR"/>
    <property type="match status" value="1"/>
</dbReference>
<gene>
    <name evidence="16" type="ORF">GCM10011614_01600</name>
</gene>
<evidence type="ECO:0000313" key="16">
    <source>
        <dbReference type="EMBL" id="GGY90601.1"/>
    </source>
</evidence>
<dbReference type="GO" id="GO:0009279">
    <property type="term" value="C:cell outer membrane"/>
    <property type="evidence" value="ECO:0007669"/>
    <property type="project" value="UniProtKB-SubCell"/>
</dbReference>
<evidence type="ECO:0000259" key="15">
    <source>
        <dbReference type="Pfam" id="PF07715"/>
    </source>
</evidence>